<dbReference type="InterPro" id="IPR000192">
    <property type="entry name" value="Aminotrans_V_dom"/>
</dbReference>
<dbReference type="EMBL" id="JADPRT010000002">
    <property type="protein sequence ID" value="MBF9067386.1"/>
    <property type="molecule type" value="Genomic_DNA"/>
</dbReference>
<accession>A0A931FDB8</accession>
<comment type="caution">
    <text evidence="12">The sequence shown here is derived from an EMBL/GenBank/DDBJ whole genome shotgun (WGS) entry which is preliminary data.</text>
</comment>
<dbReference type="Pfam" id="PF00266">
    <property type="entry name" value="Aminotran_5"/>
    <property type="match status" value="1"/>
</dbReference>
<dbReference type="InterPro" id="IPR016454">
    <property type="entry name" value="Cysteine_dSase"/>
</dbReference>
<evidence type="ECO:0000256" key="6">
    <source>
        <dbReference type="ARBA" id="ARBA00022898"/>
    </source>
</evidence>
<dbReference type="PANTHER" id="PTHR11601">
    <property type="entry name" value="CYSTEINE DESULFURYLASE FAMILY MEMBER"/>
    <property type="match status" value="1"/>
</dbReference>
<dbReference type="InterPro" id="IPR015424">
    <property type="entry name" value="PyrdxlP-dep_Trfase"/>
</dbReference>
<dbReference type="Gene3D" id="3.90.1150.10">
    <property type="entry name" value="Aspartate Aminotransferase, domain 1"/>
    <property type="match status" value="1"/>
</dbReference>
<keyword evidence="4" id="KW-0808">Transferase</keyword>
<dbReference type="GO" id="GO:0051536">
    <property type="term" value="F:iron-sulfur cluster binding"/>
    <property type="evidence" value="ECO:0007669"/>
    <property type="project" value="UniProtKB-KW"/>
</dbReference>
<dbReference type="PROSITE" id="PS00595">
    <property type="entry name" value="AA_TRANSFER_CLASS_5"/>
    <property type="match status" value="1"/>
</dbReference>
<name>A0A931FDB8_9ACTN</name>
<dbReference type="FunFam" id="3.40.640.10:FF:000084">
    <property type="entry name" value="IscS-like cysteine desulfurase"/>
    <property type="match status" value="1"/>
</dbReference>
<evidence type="ECO:0000256" key="4">
    <source>
        <dbReference type="ARBA" id="ARBA00022679"/>
    </source>
</evidence>
<keyword evidence="13" id="KW-1185">Reference proteome</keyword>
<dbReference type="AlphaFoldDB" id="A0A931FDB8"/>
<comment type="cofactor">
    <cofactor evidence="1 10">
        <name>pyridoxal 5'-phosphate</name>
        <dbReference type="ChEBI" id="CHEBI:597326"/>
    </cofactor>
</comment>
<organism evidence="12 13">
    <name type="scientific">Streptacidiphilus fuscans</name>
    <dbReference type="NCBI Taxonomy" id="2789292"/>
    <lineage>
        <taxon>Bacteria</taxon>
        <taxon>Bacillati</taxon>
        <taxon>Actinomycetota</taxon>
        <taxon>Actinomycetes</taxon>
        <taxon>Kitasatosporales</taxon>
        <taxon>Streptomycetaceae</taxon>
        <taxon>Streptacidiphilus</taxon>
    </lineage>
</organism>
<dbReference type="GO" id="GO:0046872">
    <property type="term" value="F:metal ion binding"/>
    <property type="evidence" value="ECO:0007669"/>
    <property type="project" value="UniProtKB-KW"/>
</dbReference>
<dbReference type="RefSeq" id="WP_196192577.1">
    <property type="nucleotide sequence ID" value="NZ_JADPRT010000002.1"/>
</dbReference>
<evidence type="ECO:0000256" key="1">
    <source>
        <dbReference type="ARBA" id="ARBA00001933"/>
    </source>
</evidence>
<dbReference type="EC" id="2.8.1.7" evidence="3"/>
<dbReference type="Gene3D" id="1.10.260.50">
    <property type="match status" value="1"/>
</dbReference>
<keyword evidence="6" id="KW-0663">Pyridoxal phosphate</keyword>
<keyword evidence="5" id="KW-0479">Metal-binding</keyword>
<keyword evidence="7" id="KW-0408">Iron</keyword>
<dbReference type="InterPro" id="IPR015421">
    <property type="entry name" value="PyrdxlP-dep_Trfase_major"/>
</dbReference>
<comment type="similarity">
    <text evidence="2">Belongs to the class-V pyridoxal-phosphate-dependent aminotransferase family. NifS/IscS subfamily.</text>
</comment>
<evidence type="ECO:0000256" key="9">
    <source>
        <dbReference type="ARBA" id="ARBA00050776"/>
    </source>
</evidence>
<evidence type="ECO:0000256" key="3">
    <source>
        <dbReference type="ARBA" id="ARBA00012239"/>
    </source>
</evidence>
<comment type="catalytic activity">
    <reaction evidence="9">
        <text>(sulfur carrier)-H + L-cysteine = (sulfur carrier)-SH + L-alanine</text>
        <dbReference type="Rhea" id="RHEA:43892"/>
        <dbReference type="Rhea" id="RHEA-COMP:14737"/>
        <dbReference type="Rhea" id="RHEA-COMP:14739"/>
        <dbReference type="ChEBI" id="CHEBI:29917"/>
        <dbReference type="ChEBI" id="CHEBI:35235"/>
        <dbReference type="ChEBI" id="CHEBI:57972"/>
        <dbReference type="ChEBI" id="CHEBI:64428"/>
        <dbReference type="EC" id="2.8.1.7"/>
    </reaction>
</comment>
<dbReference type="PANTHER" id="PTHR11601:SF34">
    <property type="entry name" value="CYSTEINE DESULFURASE"/>
    <property type="match status" value="1"/>
</dbReference>
<sequence>MPYLDHAATTPMLPESAQAMTAQFGSTGNASSLHAAGRRARRVIEESRESLAASLGARPSEIVFTGGGTESDNLAVKGLFWARRDADPARRRILCSPVEHHAVLDAVLWLEQHEGALVEWLPVDPLGRVVPEDLRAAIASNPADVALATVMWANNEVGTVQPIRELAAVAREFGVPMHADAVQAFGQLPLSFADSGLDAMTVTGHKIGGPYGVGALVLSREAAPVPLLHGGGQERDVRSGTLDVPATAGFAAAARVAVDRQPQFAEEIGRLRDQLIDAVRAAVPDAVLNGDPSPAGRLSANAHFTFPGCEGDALLMLLDARGIECSTGSACSAGVPQPSHVLLAMGAEPAMARASLRFSLGHTSTEADVKALAEAIGPVVDRARQAGAATRR</sequence>
<evidence type="ECO:0000256" key="8">
    <source>
        <dbReference type="ARBA" id="ARBA00023014"/>
    </source>
</evidence>
<evidence type="ECO:0000313" key="12">
    <source>
        <dbReference type="EMBL" id="MBF9067386.1"/>
    </source>
</evidence>
<evidence type="ECO:0000256" key="5">
    <source>
        <dbReference type="ARBA" id="ARBA00022723"/>
    </source>
</evidence>
<evidence type="ECO:0000256" key="7">
    <source>
        <dbReference type="ARBA" id="ARBA00023004"/>
    </source>
</evidence>
<dbReference type="SUPFAM" id="SSF53383">
    <property type="entry name" value="PLP-dependent transferases"/>
    <property type="match status" value="1"/>
</dbReference>
<keyword evidence="8" id="KW-0411">Iron-sulfur</keyword>
<dbReference type="InterPro" id="IPR020578">
    <property type="entry name" value="Aminotrans_V_PyrdxlP_BS"/>
</dbReference>
<evidence type="ECO:0000256" key="2">
    <source>
        <dbReference type="ARBA" id="ARBA00006490"/>
    </source>
</evidence>
<reference evidence="12" key="1">
    <citation type="submission" date="2020-11" db="EMBL/GenBank/DDBJ databases">
        <title>Isolation and identification of active actinomycetes.</title>
        <authorList>
            <person name="Yu B."/>
        </authorList>
    </citation>
    <scope>NUCLEOTIDE SEQUENCE</scope>
    <source>
        <strain evidence="12">NEAU-YB345</strain>
    </source>
</reference>
<proteinExistence type="inferred from homology"/>
<evidence type="ECO:0000259" key="11">
    <source>
        <dbReference type="Pfam" id="PF00266"/>
    </source>
</evidence>
<dbReference type="GO" id="GO:0031071">
    <property type="term" value="F:cysteine desulfurase activity"/>
    <property type="evidence" value="ECO:0007669"/>
    <property type="project" value="UniProtKB-EC"/>
</dbReference>
<dbReference type="PIRSF" id="PIRSF005572">
    <property type="entry name" value="NifS"/>
    <property type="match status" value="1"/>
</dbReference>
<evidence type="ECO:0000313" key="13">
    <source>
        <dbReference type="Proteomes" id="UP000657385"/>
    </source>
</evidence>
<dbReference type="Proteomes" id="UP000657385">
    <property type="component" value="Unassembled WGS sequence"/>
</dbReference>
<gene>
    <name evidence="12" type="ORF">I2501_04955</name>
</gene>
<dbReference type="Gene3D" id="3.40.640.10">
    <property type="entry name" value="Type I PLP-dependent aspartate aminotransferase-like (Major domain)"/>
    <property type="match status" value="1"/>
</dbReference>
<protein>
    <recommendedName>
        <fullName evidence="3">cysteine desulfurase</fullName>
        <ecNumber evidence="3">2.8.1.7</ecNumber>
    </recommendedName>
</protein>
<dbReference type="InterPro" id="IPR015422">
    <property type="entry name" value="PyrdxlP-dep_Trfase_small"/>
</dbReference>
<evidence type="ECO:0000256" key="10">
    <source>
        <dbReference type="RuleBase" id="RU004504"/>
    </source>
</evidence>
<feature type="domain" description="Aminotransferase class V" evidence="11">
    <location>
        <begin position="3"/>
        <end position="372"/>
    </location>
</feature>